<keyword evidence="2 4" id="KW-0238">DNA-binding</keyword>
<evidence type="ECO:0000256" key="1">
    <source>
        <dbReference type="ARBA" id="ARBA00023015"/>
    </source>
</evidence>
<dbReference type="InterPro" id="IPR001647">
    <property type="entry name" value="HTH_TetR"/>
</dbReference>
<dbReference type="PANTHER" id="PTHR47506">
    <property type="entry name" value="TRANSCRIPTIONAL REGULATORY PROTEIN"/>
    <property type="match status" value="1"/>
</dbReference>
<proteinExistence type="predicted"/>
<dbReference type="SUPFAM" id="SSF46689">
    <property type="entry name" value="Homeodomain-like"/>
    <property type="match status" value="1"/>
</dbReference>
<accession>A0A919YMV4</accession>
<dbReference type="InterPro" id="IPR011075">
    <property type="entry name" value="TetR_C"/>
</dbReference>
<evidence type="ECO:0000256" key="3">
    <source>
        <dbReference type="ARBA" id="ARBA00023163"/>
    </source>
</evidence>
<dbReference type="PROSITE" id="PS50977">
    <property type="entry name" value="HTH_TETR_2"/>
    <property type="match status" value="1"/>
</dbReference>
<evidence type="ECO:0000256" key="4">
    <source>
        <dbReference type="PROSITE-ProRule" id="PRU00335"/>
    </source>
</evidence>
<sequence length="191" mass="21663">MSARNREQLIHIAARLFLSKGFKYTSIEDVVEKSKVSRSNLYYHFSSKEELLYAVVDFWGNRYESALEISLGQRELGAQQRIESFIQLLLQEIEARGNKGHCPFIAMYQQSPTEAKDVHQRIQQFFTCLHRLIAELIAQGMESGEFRPHIPAEQAATLFVSSLEGGLALAETMEDISIVRTTSDAFFAILG</sequence>
<organism evidence="6 7">
    <name type="scientific">Paenibacillus montaniterrae</name>
    <dbReference type="NCBI Taxonomy" id="429341"/>
    <lineage>
        <taxon>Bacteria</taxon>
        <taxon>Bacillati</taxon>
        <taxon>Bacillota</taxon>
        <taxon>Bacilli</taxon>
        <taxon>Bacillales</taxon>
        <taxon>Paenibacillaceae</taxon>
        <taxon>Paenibacillus</taxon>
    </lineage>
</organism>
<protein>
    <submittedName>
        <fullName evidence="6">TetR family transcriptional regulator</fullName>
    </submittedName>
</protein>
<dbReference type="Pfam" id="PF16925">
    <property type="entry name" value="TetR_C_13"/>
    <property type="match status" value="1"/>
</dbReference>
<dbReference type="SUPFAM" id="SSF48498">
    <property type="entry name" value="Tetracyclin repressor-like, C-terminal domain"/>
    <property type="match status" value="1"/>
</dbReference>
<evidence type="ECO:0000256" key="2">
    <source>
        <dbReference type="ARBA" id="ARBA00023125"/>
    </source>
</evidence>
<keyword evidence="7" id="KW-1185">Reference proteome</keyword>
<dbReference type="InterPro" id="IPR036271">
    <property type="entry name" value="Tet_transcr_reg_TetR-rel_C_sf"/>
</dbReference>
<feature type="DNA-binding region" description="H-T-H motif" evidence="4">
    <location>
        <begin position="26"/>
        <end position="45"/>
    </location>
</feature>
<dbReference type="RefSeq" id="WP_213513211.1">
    <property type="nucleotide sequence ID" value="NZ_BOSE01000001.1"/>
</dbReference>
<dbReference type="InterPro" id="IPR009057">
    <property type="entry name" value="Homeodomain-like_sf"/>
</dbReference>
<dbReference type="Proteomes" id="UP000683139">
    <property type="component" value="Unassembled WGS sequence"/>
</dbReference>
<gene>
    <name evidence="6" type="ORF">J40TS1_06910</name>
</gene>
<feature type="domain" description="HTH tetR-type" evidence="5">
    <location>
        <begin position="3"/>
        <end position="63"/>
    </location>
</feature>
<dbReference type="Gene3D" id="1.10.357.10">
    <property type="entry name" value="Tetracycline Repressor, domain 2"/>
    <property type="match status" value="1"/>
</dbReference>
<comment type="caution">
    <text evidence="6">The sequence shown here is derived from an EMBL/GenBank/DDBJ whole genome shotgun (WGS) entry which is preliminary data.</text>
</comment>
<evidence type="ECO:0000259" key="5">
    <source>
        <dbReference type="PROSITE" id="PS50977"/>
    </source>
</evidence>
<dbReference type="PANTHER" id="PTHR47506:SF3">
    <property type="entry name" value="HTH-TYPE TRANSCRIPTIONAL REGULATOR LMRA"/>
    <property type="match status" value="1"/>
</dbReference>
<keyword evidence="3" id="KW-0804">Transcription</keyword>
<dbReference type="EMBL" id="BOSE01000001">
    <property type="protein sequence ID" value="GIP15049.1"/>
    <property type="molecule type" value="Genomic_DNA"/>
</dbReference>
<evidence type="ECO:0000313" key="6">
    <source>
        <dbReference type="EMBL" id="GIP15049.1"/>
    </source>
</evidence>
<dbReference type="Pfam" id="PF00440">
    <property type="entry name" value="TetR_N"/>
    <property type="match status" value="1"/>
</dbReference>
<reference evidence="6" key="1">
    <citation type="submission" date="2021-03" db="EMBL/GenBank/DDBJ databases">
        <title>Antimicrobial resistance genes in bacteria isolated from Japanese honey, and their potential for conferring macrolide and lincosamide resistance in the American foulbrood pathogen Paenibacillus larvae.</title>
        <authorList>
            <person name="Okamoto M."/>
            <person name="Kumagai M."/>
            <person name="Kanamori H."/>
            <person name="Takamatsu D."/>
        </authorList>
    </citation>
    <scope>NUCLEOTIDE SEQUENCE</scope>
    <source>
        <strain evidence="6">J40TS1</strain>
    </source>
</reference>
<dbReference type="GO" id="GO:0003677">
    <property type="term" value="F:DNA binding"/>
    <property type="evidence" value="ECO:0007669"/>
    <property type="project" value="UniProtKB-UniRule"/>
</dbReference>
<dbReference type="AlphaFoldDB" id="A0A919YMV4"/>
<dbReference type="PRINTS" id="PR00455">
    <property type="entry name" value="HTHTETR"/>
</dbReference>
<keyword evidence="1" id="KW-0805">Transcription regulation</keyword>
<name>A0A919YMV4_9BACL</name>
<evidence type="ECO:0000313" key="7">
    <source>
        <dbReference type="Proteomes" id="UP000683139"/>
    </source>
</evidence>